<keyword evidence="1" id="KW-0433">Leucine-rich repeat</keyword>
<keyword evidence="6" id="KW-1185">Reference proteome</keyword>
<feature type="coiled-coil region" evidence="3">
    <location>
        <begin position="452"/>
        <end position="479"/>
    </location>
</feature>
<dbReference type="InterPro" id="IPR052595">
    <property type="entry name" value="LRRC69/RLP"/>
</dbReference>
<dbReference type="Proteomes" id="UP001230496">
    <property type="component" value="Chromosome"/>
</dbReference>
<evidence type="ECO:0000256" key="3">
    <source>
        <dbReference type="SAM" id="Coils"/>
    </source>
</evidence>
<feature type="domain" description="Disease resistance R13L4/SHOC-2-like LRR" evidence="4">
    <location>
        <begin position="360"/>
        <end position="471"/>
    </location>
</feature>
<protein>
    <recommendedName>
        <fullName evidence="4">Disease resistance R13L4/SHOC-2-like LRR domain-containing protein</fullName>
    </recommendedName>
</protein>
<dbReference type="SUPFAM" id="SSF52047">
    <property type="entry name" value="RNI-like"/>
    <property type="match status" value="1"/>
</dbReference>
<dbReference type="PANTHER" id="PTHR48057:SF7">
    <property type="entry name" value="LEUCINE-RICH REPEAT SERINE_THREONINE-PROTEIN KINASE 1"/>
    <property type="match status" value="1"/>
</dbReference>
<dbReference type="Gene3D" id="3.80.10.10">
    <property type="entry name" value="Ribonuclease Inhibitor"/>
    <property type="match status" value="3"/>
</dbReference>
<reference evidence="5 6" key="1">
    <citation type="submission" date="2023-08" db="EMBL/GenBank/DDBJ databases">
        <title>Comparative genomics and taxonomic characterization of three novel marine species of genus Marivirga.</title>
        <authorList>
            <person name="Muhammad N."/>
            <person name="Kim S.-G."/>
        </authorList>
    </citation>
    <scope>NUCLEOTIDE SEQUENCE [LARGE SCALE GENOMIC DNA]</scope>
    <source>
        <strain evidence="5 6">BDSF4-3</strain>
    </source>
</reference>
<dbReference type="InterPro" id="IPR032675">
    <property type="entry name" value="LRR_dom_sf"/>
</dbReference>
<dbReference type="PROSITE" id="PS51450">
    <property type="entry name" value="LRR"/>
    <property type="match status" value="4"/>
</dbReference>
<evidence type="ECO:0000313" key="6">
    <source>
        <dbReference type="Proteomes" id="UP001230496"/>
    </source>
</evidence>
<dbReference type="AlphaFoldDB" id="A0AA51R892"/>
<evidence type="ECO:0000313" key="5">
    <source>
        <dbReference type="EMBL" id="WMN10937.1"/>
    </source>
</evidence>
<dbReference type="Pfam" id="PF13855">
    <property type="entry name" value="LRR_8"/>
    <property type="match status" value="1"/>
</dbReference>
<dbReference type="SMART" id="SM00369">
    <property type="entry name" value="LRR_TYP"/>
    <property type="match status" value="7"/>
</dbReference>
<dbReference type="InterPro" id="IPR003591">
    <property type="entry name" value="Leu-rich_rpt_typical-subtyp"/>
</dbReference>
<gene>
    <name evidence="5" type="ORF">QYS49_36575</name>
</gene>
<evidence type="ECO:0000256" key="2">
    <source>
        <dbReference type="ARBA" id="ARBA00022737"/>
    </source>
</evidence>
<dbReference type="InterPro" id="IPR001611">
    <property type="entry name" value="Leu-rich_rpt"/>
</dbReference>
<dbReference type="PANTHER" id="PTHR48057">
    <property type="entry name" value="LEUCINE-RICH REPEAT SERINE/THREONINE-PROTEIN KINASE 1"/>
    <property type="match status" value="1"/>
</dbReference>
<dbReference type="SMART" id="SM00365">
    <property type="entry name" value="LRR_SD22"/>
    <property type="match status" value="6"/>
</dbReference>
<evidence type="ECO:0000259" key="4">
    <source>
        <dbReference type="Pfam" id="PF23598"/>
    </source>
</evidence>
<dbReference type="Pfam" id="PF00560">
    <property type="entry name" value="LRR_1"/>
    <property type="match status" value="1"/>
</dbReference>
<accession>A0AA51R892</accession>
<evidence type="ECO:0000256" key="1">
    <source>
        <dbReference type="ARBA" id="ARBA00022614"/>
    </source>
</evidence>
<dbReference type="EMBL" id="CP129971">
    <property type="protein sequence ID" value="WMN10937.1"/>
    <property type="molecule type" value="Genomic_DNA"/>
</dbReference>
<dbReference type="Pfam" id="PF23598">
    <property type="entry name" value="LRR_14"/>
    <property type="match status" value="1"/>
</dbReference>
<dbReference type="InterPro" id="IPR055414">
    <property type="entry name" value="LRR_R13L4/SHOC2-like"/>
</dbReference>
<name>A0AA51R892_9BACT</name>
<dbReference type="RefSeq" id="WP_308347546.1">
    <property type="nucleotide sequence ID" value="NZ_CP129971.1"/>
</dbReference>
<keyword evidence="3" id="KW-0175">Coiled coil</keyword>
<sequence>MKKFLFLITLMMAVCHISKAQKSYKFYNKQDSIDFHHYRIIMTEAYEWKAWNGLLKRVLVDSSYQDSENYIDYDSAYTLQKQISKFEYYIREQNESYTKIEQLNRTNQFDTITHVSFEGRDLKRLPVFKLLKCKNLKEIELVNTSVKKIPWLLNWSLFGLDSLETIRIYNHAPNKQIKFKRNTNIEELVYRDSPYSPLPKNFHKLKNVKEIDFARNDFRANSKFHLEKLQNLEHLNLSRNNIDLSNLAEDTVNNLKYIVLSFNNLTTIPKEIGLLKDLVDLQFAENDIQSDLIHPALGSLKKLKVISFYKNDLDSLPPFIFDLKNLTELDLYFNEIEILPNEIGNLKDLEKLYVAHNRFFSIPESIGELKFLKEFYLHHNRISYLPESISNLKLITDFHIHNNYFQGFPEFILNFKNLEDLDISYNEIHKFPPEMLKLNQLKYLWMRGITFEASGKEEAEELKNTLETLQKNGVKISIEMDQKISP</sequence>
<dbReference type="KEGG" id="msaa:QYS49_36575"/>
<keyword evidence="2" id="KW-0677">Repeat</keyword>
<organism evidence="5 6">
    <name type="scientific">Marivirga salinarum</name>
    <dbReference type="NCBI Taxonomy" id="3059078"/>
    <lineage>
        <taxon>Bacteria</taxon>
        <taxon>Pseudomonadati</taxon>
        <taxon>Bacteroidota</taxon>
        <taxon>Cytophagia</taxon>
        <taxon>Cytophagales</taxon>
        <taxon>Marivirgaceae</taxon>
        <taxon>Marivirga</taxon>
    </lineage>
</organism>
<proteinExistence type="predicted"/>